<evidence type="ECO:0000313" key="1">
    <source>
        <dbReference type="EMBL" id="QBJ03967.1"/>
    </source>
</evidence>
<keyword evidence="2" id="KW-1185">Reference proteome</keyword>
<protein>
    <submittedName>
        <fullName evidence="1">Uncharacterized protein</fullName>
    </submittedName>
</protein>
<reference evidence="1" key="1">
    <citation type="submission" date="2019-02" db="EMBL/GenBank/DDBJ databases">
        <title>Isolation of virulent Lactobacillus brevis phages.</title>
        <authorList>
            <person name="Feyereisen M."/>
            <person name="Mahony J."/>
            <person name="O'Sullivan T."/>
            <person name="van Sinderen D."/>
        </authorList>
    </citation>
    <scope>NUCLEOTIDE SEQUENCE [LARGE SCALE GENOMIC DNA]</scope>
</reference>
<proteinExistence type="predicted"/>
<dbReference type="EMBL" id="MK504446">
    <property type="protein sequence ID" value="QBJ03967.1"/>
    <property type="molecule type" value="Genomic_DNA"/>
</dbReference>
<accession>A0A4Y5FHC9</accession>
<dbReference type="Proteomes" id="UP000306187">
    <property type="component" value="Segment"/>
</dbReference>
<name>A0A4Y5FHC9_9CAUD</name>
<sequence>MNFIVGIKSLDLEILNNVLYKNKKFHVFISYNYKDFLLSIENIKDTISLGDTVIIYNNFPMNSYNDDLKSISNLAEIKYFSNWHNSTEINDNHSDAFNDMLIYLNENKELSDEEVYEISKYKKENSGITNQMALLQYGIGLPIMNEKGLEQWKTYSSYITASNMVAAKRLINKENTIYSKEFGCVIINNNNELVPYLEEVTKRNNMSLINLSVAENSIEVMVSTTIPETCKRISDKLFYSEDSPYYINENKSVYFIDGTVKDIKRAIKQLLDKKD</sequence>
<evidence type="ECO:0000313" key="2">
    <source>
        <dbReference type="Proteomes" id="UP000306187"/>
    </source>
</evidence>
<gene>
    <name evidence="1" type="ORF">SAC12B_0178</name>
</gene>
<organism evidence="1 2">
    <name type="scientific">Lactobacillus phage SAC12B</name>
    <dbReference type="NCBI Taxonomy" id="2510941"/>
    <lineage>
        <taxon>Viruses</taxon>
        <taxon>Duplodnaviria</taxon>
        <taxon>Heunggongvirae</taxon>
        <taxon>Uroviricota</taxon>
        <taxon>Caudoviricetes</taxon>
        <taxon>Herelleviridae</taxon>
        <taxon>Tybeckvirus</taxon>
        <taxon>Tybeckvirus SAC12B</taxon>
    </lineage>
</organism>